<accession>J3PHF2</accession>
<dbReference type="InterPro" id="IPR019510">
    <property type="entry name" value="AKAP7-like_phosphoesterase"/>
</dbReference>
<dbReference type="AlphaFoldDB" id="J3PHF2"/>
<keyword evidence="4" id="KW-1185">Reference proteome</keyword>
<name>J3PHF2_GAET3</name>
<evidence type="ECO:0000313" key="4">
    <source>
        <dbReference type="Proteomes" id="UP000006039"/>
    </source>
</evidence>
<reference evidence="4" key="1">
    <citation type="submission" date="2010-07" db="EMBL/GenBank/DDBJ databases">
        <title>The genome sequence of Gaeumannomyces graminis var. tritici strain R3-111a-1.</title>
        <authorList>
            <consortium name="The Broad Institute Genome Sequencing Platform"/>
            <person name="Ma L.-J."/>
            <person name="Dead R."/>
            <person name="Young S."/>
            <person name="Zeng Q."/>
            <person name="Koehrsen M."/>
            <person name="Alvarado L."/>
            <person name="Berlin A."/>
            <person name="Chapman S.B."/>
            <person name="Chen Z."/>
            <person name="Freedman E."/>
            <person name="Gellesch M."/>
            <person name="Goldberg J."/>
            <person name="Griggs A."/>
            <person name="Gujja S."/>
            <person name="Heilman E.R."/>
            <person name="Heiman D."/>
            <person name="Hepburn T."/>
            <person name="Howarth C."/>
            <person name="Jen D."/>
            <person name="Larson L."/>
            <person name="Mehta T."/>
            <person name="Neiman D."/>
            <person name="Pearson M."/>
            <person name="Roberts A."/>
            <person name="Saif S."/>
            <person name="Shea T."/>
            <person name="Shenoy N."/>
            <person name="Sisk P."/>
            <person name="Stolte C."/>
            <person name="Sykes S."/>
            <person name="Walk T."/>
            <person name="White J."/>
            <person name="Yandava C."/>
            <person name="Haas B."/>
            <person name="Nusbaum C."/>
            <person name="Birren B."/>
        </authorList>
    </citation>
    <scope>NUCLEOTIDE SEQUENCE [LARGE SCALE GENOMIC DNA]</scope>
    <source>
        <strain evidence="4">R3-111a-1</strain>
    </source>
</reference>
<evidence type="ECO:0000313" key="3">
    <source>
        <dbReference type="EnsemblFungi" id="EJT69312"/>
    </source>
</evidence>
<protein>
    <recommendedName>
        <fullName evidence="1">A-kinase anchor protein 7-like phosphoesterase domain-containing protein</fullName>
    </recommendedName>
</protein>
<dbReference type="GO" id="GO:0006307">
    <property type="term" value="P:DNA alkylation repair"/>
    <property type="evidence" value="ECO:0007669"/>
    <property type="project" value="InterPro"/>
</dbReference>
<reference evidence="2" key="2">
    <citation type="submission" date="2010-07" db="EMBL/GenBank/DDBJ databases">
        <authorList>
            <consortium name="The Broad Institute Genome Sequencing Platform"/>
            <consortium name="Broad Institute Genome Sequencing Center for Infectious Disease"/>
            <person name="Ma L.-J."/>
            <person name="Dead R."/>
            <person name="Young S."/>
            <person name="Zeng Q."/>
            <person name="Koehrsen M."/>
            <person name="Alvarado L."/>
            <person name="Berlin A."/>
            <person name="Chapman S.B."/>
            <person name="Chen Z."/>
            <person name="Freedman E."/>
            <person name="Gellesch M."/>
            <person name="Goldberg J."/>
            <person name="Griggs A."/>
            <person name="Gujja S."/>
            <person name="Heilman E.R."/>
            <person name="Heiman D."/>
            <person name="Hepburn T."/>
            <person name="Howarth C."/>
            <person name="Jen D."/>
            <person name="Larson L."/>
            <person name="Mehta T."/>
            <person name="Neiman D."/>
            <person name="Pearson M."/>
            <person name="Roberts A."/>
            <person name="Saif S."/>
            <person name="Shea T."/>
            <person name="Shenoy N."/>
            <person name="Sisk P."/>
            <person name="Stolte C."/>
            <person name="Sykes S."/>
            <person name="Walk T."/>
            <person name="White J."/>
            <person name="Yandava C."/>
            <person name="Haas B."/>
            <person name="Nusbaum C."/>
            <person name="Birren B."/>
        </authorList>
    </citation>
    <scope>NUCLEOTIDE SEQUENCE</scope>
    <source>
        <strain evidence="2">R3-111a-1</strain>
    </source>
</reference>
<dbReference type="HOGENOM" id="CLU_038379_0_0_1"/>
<dbReference type="EnsemblFungi" id="EJT69312">
    <property type="protein sequence ID" value="EJT69312"/>
    <property type="gene ID" value="GGTG_12931"/>
</dbReference>
<dbReference type="VEuPathDB" id="FungiDB:GGTG_12931"/>
<organism evidence="2">
    <name type="scientific">Gaeumannomyces tritici (strain R3-111a-1)</name>
    <name type="common">Wheat and barley take-all root rot fungus</name>
    <name type="synonym">Gaeumannomyces graminis var. tritici</name>
    <dbReference type="NCBI Taxonomy" id="644352"/>
    <lineage>
        <taxon>Eukaryota</taxon>
        <taxon>Fungi</taxon>
        <taxon>Dikarya</taxon>
        <taxon>Ascomycota</taxon>
        <taxon>Pezizomycotina</taxon>
        <taxon>Sordariomycetes</taxon>
        <taxon>Sordariomycetidae</taxon>
        <taxon>Magnaporthales</taxon>
        <taxon>Magnaporthaceae</taxon>
        <taxon>Gaeumannomyces</taxon>
    </lineage>
</organism>
<evidence type="ECO:0000259" key="1">
    <source>
        <dbReference type="Pfam" id="PF10469"/>
    </source>
</evidence>
<sequence>MASSSGGRQALTHFLAIPLAASPAARAQLSRSVAAFRADATAPHASGGFGFPADAVRPPGTLHLTLGVMSLSGGGGGEGEEGGGGGSLAKAVALLRSLELKEMLAAARAGGGGGGGGAGEEGPLVVRLRGLRTMRDGDAARAAVMYAAPGPEQPLGRFCEGVLAAFVREGLVRDEGRPLLLHATVVNTVYCKGSGKRGGGRGGKRGGGGGGGRMTLDARGALERYADYDWAGGADIVLDRLAIYRFGAKGVRRDNGGGEGMEEDAAYEVVAEVEI</sequence>
<dbReference type="EMBL" id="GL385404">
    <property type="protein sequence ID" value="EJT69312.1"/>
    <property type="molecule type" value="Genomic_DNA"/>
</dbReference>
<dbReference type="eggNOG" id="KOG2814">
    <property type="taxonomic scope" value="Eukaryota"/>
</dbReference>
<evidence type="ECO:0000313" key="2">
    <source>
        <dbReference type="EMBL" id="EJT69312.1"/>
    </source>
</evidence>
<dbReference type="PANTHER" id="PTHR13360:SF1">
    <property type="entry name" value="ACTIVATING SIGNAL COINTEGRATOR 1 COMPLEX SUBUNIT 1"/>
    <property type="match status" value="1"/>
</dbReference>
<dbReference type="Proteomes" id="UP000006039">
    <property type="component" value="Unassembled WGS sequence"/>
</dbReference>
<dbReference type="RefSeq" id="XP_009229097.1">
    <property type="nucleotide sequence ID" value="XM_009230833.1"/>
</dbReference>
<reference evidence="3" key="4">
    <citation type="journal article" date="2015" name="G3 (Bethesda)">
        <title>Genome sequences of three phytopathogenic species of the Magnaporthaceae family of fungi.</title>
        <authorList>
            <person name="Okagaki L.H."/>
            <person name="Nunes C.C."/>
            <person name="Sailsbery J."/>
            <person name="Clay B."/>
            <person name="Brown D."/>
            <person name="John T."/>
            <person name="Oh Y."/>
            <person name="Young N."/>
            <person name="Fitzgerald M."/>
            <person name="Haas B.J."/>
            <person name="Zeng Q."/>
            <person name="Young S."/>
            <person name="Adiconis X."/>
            <person name="Fan L."/>
            <person name="Levin J.Z."/>
            <person name="Mitchell T.K."/>
            <person name="Okubara P.A."/>
            <person name="Farman M.L."/>
            <person name="Kohn L.M."/>
            <person name="Birren B."/>
            <person name="Ma L.-J."/>
            <person name="Dean R.A."/>
        </authorList>
    </citation>
    <scope>NUCLEOTIDE SEQUENCE</scope>
    <source>
        <strain evidence="3">R3-111a-1</strain>
    </source>
</reference>
<gene>
    <name evidence="3" type="primary">20353389</name>
    <name evidence="2" type="ORF">GGTG_12931</name>
</gene>
<dbReference type="OrthoDB" id="5328813at2759"/>
<dbReference type="PANTHER" id="PTHR13360">
    <property type="entry name" value="ACTIVATING SIGNAL COINTEGRATOR 1 COMPLEX SUBUNIT 1"/>
    <property type="match status" value="1"/>
</dbReference>
<dbReference type="STRING" id="644352.J3PHF2"/>
<dbReference type="GO" id="GO:0005634">
    <property type="term" value="C:nucleus"/>
    <property type="evidence" value="ECO:0007669"/>
    <property type="project" value="TreeGrafter"/>
</dbReference>
<reference evidence="3" key="5">
    <citation type="submission" date="2018-04" db="UniProtKB">
        <authorList>
            <consortium name="EnsemblFungi"/>
        </authorList>
    </citation>
    <scope>IDENTIFICATION</scope>
    <source>
        <strain evidence="3">R3-111a-1</strain>
    </source>
</reference>
<reference evidence="2" key="3">
    <citation type="submission" date="2010-09" db="EMBL/GenBank/DDBJ databases">
        <title>Annotation of Gaeumannomyces graminis var. tritici R3-111a-1.</title>
        <authorList>
            <consortium name="The Broad Institute Genome Sequencing Platform"/>
            <person name="Ma L.-J."/>
            <person name="Dead R."/>
            <person name="Young S.K."/>
            <person name="Zeng Q."/>
            <person name="Gargeya S."/>
            <person name="Fitzgerald M."/>
            <person name="Haas B."/>
            <person name="Abouelleil A."/>
            <person name="Alvarado L."/>
            <person name="Arachchi H.M."/>
            <person name="Berlin A."/>
            <person name="Brown A."/>
            <person name="Chapman S.B."/>
            <person name="Chen Z."/>
            <person name="Dunbar C."/>
            <person name="Freedman E."/>
            <person name="Gearin G."/>
            <person name="Gellesch M."/>
            <person name="Goldberg J."/>
            <person name="Griggs A."/>
            <person name="Gujja S."/>
            <person name="Heiman D."/>
            <person name="Howarth C."/>
            <person name="Larson L."/>
            <person name="Lui A."/>
            <person name="MacDonald P.J.P."/>
            <person name="Mehta T."/>
            <person name="Montmayeur A."/>
            <person name="Murphy C."/>
            <person name="Neiman D."/>
            <person name="Pearson M."/>
            <person name="Priest M."/>
            <person name="Roberts A."/>
            <person name="Saif S."/>
            <person name="Shea T."/>
            <person name="Shenoy N."/>
            <person name="Sisk P."/>
            <person name="Stolte C."/>
            <person name="Sykes S."/>
            <person name="Yandava C."/>
            <person name="Wortman J."/>
            <person name="Nusbaum C."/>
            <person name="Birren B."/>
        </authorList>
    </citation>
    <scope>NUCLEOTIDE SEQUENCE</scope>
    <source>
        <strain evidence="2">R3-111a-1</strain>
    </source>
</reference>
<dbReference type="GeneID" id="20353389"/>
<proteinExistence type="predicted"/>
<dbReference type="InterPro" id="IPR009210">
    <property type="entry name" value="ASCC1"/>
</dbReference>
<dbReference type="Gene3D" id="3.90.1140.10">
    <property type="entry name" value="Cyclic phosphodiesterase"/>
    <property type="match status" value="1"/>
</dbReference>
<dbReference type="Pfam" id="PF10469">
    <property type="entry name" value="AKAP7_NLS"/>
    <property type="match status" value="1"/>
</dbReference>
<dbReference type="GO" id="GO:0006355">
    <property type="term" value="P:regulation of DNA-templated transcription"/>
    <property type="evidence" value="ECO:0007669"/>
    <property type="project" value="TreeGrafter"/>
</dbReference>
<feature type="domain" description="A-kinase anchor protein 7-like phosphoesterase" evidence="1">
    <location>
        <begin position="120"/>
        <end position="232"/>
    </location>
</feature>